<dbReference type="Pfam" id="PF11882">
    <property type="entry name" value="DUF3402"/>
    <property type="match status" value="1"/>
</dbReference>
<evidence type="ECO:0000313" key="4">
    <source>
        <dbReference type="EMBL" id="EJT80576.1"/>
    </source>
</evidence>
<dbReference type="AlphaFoldDB" id="J3NH33"/>
<protein>
    <submittedName>
        <fullName evidence="4">Required for hyphal anastomosis</fullName>
    </submittedName>
</protein>
<feature type="compositionally biased region" description="Basic and acidic residues" evidence="1">
    <location>
        <begin position="587"/>
        <end position="605"/>
    </location>
</feature>
<keyword evidence="6" id="KW-1185">Reference proteome</keyword>
<accession>J3NH33</accession>
<evidence type="ECO:0000259" key="2">
    <source>
        <dbReference type="SMART" id="SM01292"/>
    </source>
</evidence>
<dbReference type="EnsemblFungi" id="EJT80576">
    <property type="protein sequence ID" value="EJT80576"/>
    <property type="gene ID" value="GGTG_00571"/>
</dbReference>
<dbReference type="SMART" id="SM01292">
    <property type="entry name" value="N1221"/>
    <property type="match status" value="1"/>
</dbReference>
<dbReference type="eggNOG" id="KOG3680">
    <property type="taxonomic scope" value="Eukaryota"/>
</dbReference>
<feature type="region of interest" description="Disordered" evidence="1">
    <location>
        <begin position="791"/>
        <end position="848"/>
    </location>
</feature>
<feature type="compositionally biased region" description="Pro residues" evidence="1">
    <location>
        <begin position="71"/>
        <end position="88"/>
    </location>
</feature>
<organism evidence="4">
    <name type="scientific">Gaeumannomyces tritici (strain R3-111a-1)</name>
    <name type="common">Wheat and barley take-all root rot fungus</name>
    <name type="synonym">Gaeumannomyces graminis var. tritici</name>
    <dbReference type="NCBI Taxonomy" id="644352"/>
    <lineage>
        <taxon>Eukaryota</taxon>
        <taxon>Fungi</taxon>
        <taxon>Dikarya</taxon>
        <taxon>Ascomycota</taxon>
        <taxon>Pezizomycotina</taxon>
        <taxon>Sordariomycetes</taxon>
        <taxon>Sordariomycetidae</taxon>
        <taxon>Magnaporthales</taxon>
        <taxon>Magnaporthaceae</taxon>
        <taxon>Gaeumannomyces</taxon>
    </lineage>
</organism>
<dbReference type="HOGENOM" id="CLU_003184_0_0_1"/>
<feature type="region of interest" description="Disordered" evidence="1">
    <location>
        <begin position="1"/>
        <end position="96"/>
    </location>
</feature>
<feature type="region of interest" description="Disordered" evidence="1">
    <location>
        <begin position="658"/>
        <end position="704"/>
    </location>
</feature>
<reference evidence="4" key="2">
    <citation type="submission" date="2010-07" db="EMBL/GenBank/DDBJ databases">
        <authorList>
            <consortium name="The Broad Institute Genome Sequencing Platform"/>
            <consortium name="Broad Institute Genome Sequencing Center for Infectious Disease"/>
            <person name="Ma L.-J."/>
            <person name="Dead R."/>
            <person name="Young S."/>
            <person name="Zeng Q."/>
            <person name="Koehrsen M."/>
            <person name="Alvarado L."/>
            <person name="Berlin A."/>
            <person name="Chapman S.B."/>
            <person name="Chen Z."/>
            <person name="Freedman E."/>
            <person name="Gellesch M."/>
            <person name="Goldberg J."/>
            <person name="Griggs A."/>
            <person name="Gujja S."/>
            <person name="Heilman E.R."/>
            <person name="Heiman D."/>
            <person name="Hepburn T."/>
            <person name="Howarth C."/>
            <person name="Jen D."/>
            <person name="Larson L."/>
            <person name="Mehta T."/>
            <person name="Neiman D."/>
            <person name="Pearson M."/>
            <person name="Roberts A."/>
            <person name="Saif S."/>
            <person name="Shea T."/>
            <person name="Shenoy N."/>
            <person name="Sisk P."/>
            <person name="Stolte C."/>
            <person name="Sykes S."/>
            <person name="Walk T."/>
            <person name="White J."/>
            <person name="Yandava C."/>
            <person name="Haas B."/>
            <person name="Nusbaum C."/>
            <person name="Birren B."/>
        </authorList>
    </citation>
    <scope>NUCLEOTIDE SEQUENCE</scope>
    <source>
        <strain evidence="4">R3-111a-1</strain>
    </source>
</reference>
<dbReference type="STRING" id="644352.J3NH33"/>
<reference evidence="5" key="5">
    <citation type="submission" date="2018-04" db="UniProtKB">
        <authorList>
            <consortium name="EnsemblFungi"/>
        </authorList>
    </citation>
    <scope>IDENTIFICATION</scope>
    <source>
        <strain evidence="5">R3-111a-1</strain>
    </source>
</reference>
<dbReference type="RefSeq" id="XP_009216585.1">
    <property type="nucleotide sequence ID" value="XM_009218321.1"/>
</dbReference>
<evidence type="ECO:0000256" key="1">
    <source>
        <dbReference type="SAM" id="MobiDB-lite"/>
    </source>
</evidence>
<proteinExistence type="predicted"/>
<dbReference type="PANTHER" id="PTHR13239:SF4">
    <property type="entry name" value="AT25231P"/>
    <property type="match status" value="1"/>
</dbReference>
<evidence type="ECO:0000313" key="6">
    <source>
        <dbReference type="Proteomes" id="UP000006039"/>
    </source>
</evidence>
<dbReference type="FunCoup" id="J3NH33">
    <property type="interactions" value="27"/>
</dbReference>
<feature type="region of interest" description="Disordered" evidence="1">
    <location>
        <begin position="587"/>
        <end position="613"/>
    </location>
</feature>
<reference evidence="4" key="3">
    <citation type="submission" date="2010-09" db="EMBL/GenBank/DDBJ databases">
        <title>Annotation of Gaeumannomyces graminis var. tritici R3-111a-1.</title>
        <authorList>
            <consortium name="The Broad Institute Genome Sequencing Platform"/>
            <person name="Ma L.-J."/>
            <person name="Dead R."/>
            <person name="Young S.K."/>
            <person name="Zeng Q."/>
            <person name="Gargeya S."/>
            <person name="Fitzgerald M."/>
            <person name="Haas B."/>
            <person name="Abouelleil A."/>
            <person name="Alvarado L."/>
            <person name="Arachchi H.M."/>
            <person name="Berlin A."/>
            <person name="Brown A."/>
            <person name="Chapman S.B."/>
            <person name="Chen Z."/>
            <person name="Dunbar C."/>
            <person name="Freedman E."/>
            <person name="Gearin G."/>
            <person name="Gellesch M."/>
            <person name="Goldberg J."/>
            <person name="Griggs A."/>
            <person name="Gujja S."/>
            <person name="Heiman D."/>
            <person name="Howarth C."/>
            <person name="Larson L."/>
            <person name="Lui A."/>
            <person name="MacDonald P.J.P."/>
            <person name="Mehta T."/>
            <person name="Montmayeur A."/>
            <person name="Murphy C."/>
            <person name="Neiman D."/>
            <person name="Pearson M."/>
            <person name="Priest M."/>
            <person name="Roberts A."/>
            <person name="Saif S."/>
            <person name="Shea T."/>
            <person name="Shenoy N."/>
            <person name="Sisk P."/>
            <person name="Stolte C."/>
            <person name="Sykes S."/>
            <person name="Yandava C."/>
            <person name="Wortman J."/>
            <person name="Nusbaum C."/>
            <person name="Birren B."/>
        </authorList>
    </citation>
    <scope>NUCLEOTIDE SEQUENCE</scope>
    <source>
        <strain evidence="4">R3-111a-1</strain>
    </source>
</reference>
<dbReference type="GeneID" id="20341029"/>
<evidence type="ECO:0000259" key="3">
    <source>
        <dbReference type="SMART" id="SM01293"/>
    </source>
</evidence>
<reference evidence="5" key="4">
    <citation type="journal article" date="2015" name="G3 (Bethesda)">
        <title>Genome sequences of three phytopathogenic species of the Magnaporthaceae family of fungi.</title>
        <authorList>
            <person name="Okagaki L.H."/>
            <person name="Nunes C.C."/>
            <person name="Sailsbery J."/>
            <person name="Clay B."/>
            <person name="Brown D."/>
            <person name="John T."/>
            <person name="Oh Y."/>
            <person name="Young N."/>
            <person name="Fitzgerald M."/>
            <person name="Haas B.J."/>
            <person name="Zeng Q."/>
            <person name="Young S."/>
            <person name="Adiconis X."/>
            <person name="Fan L."/>
            <person name="Levin J.Z."/>
            <person name="Mitchell T.K."/>
            <person name="Okubara P.A."/>
            <person name="Farman M.L."/>
            <person name="Kohn L.M."/>
            <person name="Birren B."/>
            <person name="Ma L.-J."/>
            <person name="Dean R.A."/>
        </authorList>
    </citation>
    <scope>NUCLEOTIDE SEQUENCE</scope>
    <source>
        <strain evidence="5">R3-111a-1</strain>
    </source>
</reference>
<dbReference type="OrthoDB" id="18234at2759"/>
<dbReference type="Proteomes" id="UP000006039">
    <property type="component" value="Unassembled WGS sequence"/>
</dbReference>
<dbReference type="PANTHER" id="PTHR13239">
    <property type="entry name" value="PROTEIN REQUIRED FOR HYPHAL ANASTOMOSIS HAM-2"/>
    <property type="match status" value="1"/>
</dbReference>
<dbReference type="InterPro" id="IPR040185">
    <property type="entry name" value="Far11/STRP"/>
</dbReference>
<sequence>MNSLWPSRGGSGNDAQGAATDKKPVAGTSGDIDGSDVAASQSTASSDPSKKPSPSPSSTVRPPLVRNQLSQPPPAVPPPPSQPPPPPGQMAAQQPPDSLSLAQLRRFVAEFPHPEPLAYDFVYEDFGPPEEEIDEWFVYQLWQVVRLRSARMNFDWQWQQDFGDSTGWDNATPHQRAKFLQDALEAFSATDTQDRSKAIGRVVYAVLGRWKDTAGGATAAEGRDAKAKSAVTDSHLAAMKDAIRLLVEIDGLRTVWDSLQQVFEQFWGDDLQLQPNILLEAQINLMNLMTIMYMTLQMLLSYPSEMSHVRPKLLELNPNIVGFMLVATAKLRWDDMQYMPQTQVFLLFWKTILLVFGGTPEIVETKRATCETGDDDKEKNIITASPLDYHAFRQEITSKYPAYVPPRTAIPIEADNTSLLPPLPHQPTRNNGSNGILPGPPNAQASGASILHQPVHIATPAPSPPPSPGVGGKGGKKQNYQTNQNFPFMYPPLDATSNSAGGKGIAGLQDLLVGRKWEGSDIPASILEAGELFSRRVRMTRATRQLWDERERFIKYSRGWDDDNKDIVDELDLSGLSLSEKEELGLLKSENSDSKEQCPPDHEVDYGPNPEKLPKEVRERLEALEKFYDEALPNLQSLVIILHKTIMQHVSVLASTPPQGQQQACTAPNGPRPVNGVGPGRGADASNGPNTSPAGDGSTASDEEIDGNRNREITAKAVSGILVLLLKWLKLSHILKFEFLGQLLLDSNYLLLVLKLFAHQDIQQTVDSKTDVIEKSFFYWCNHEADFLANPVNGEENDESEDDALPPPIKRRRSPTQEANDSGDSNGDSGQAQTGHPTRPEVDELGCPVNALPNEPITDFSRRNFFSLINFLRVMQKVCKAKAHRNLLLVHYKSSNILRKSLKVPQPELRLYTLKLFKNQVPYCGRKWRQGNMRVITAVYLHCRPELRDEWLAGSDIDAEVEEALPLEQALRSLTHWFNVRRYPDRMGPDSTATLREGHDFFARELERADLQWAGDLADDGSSLSEWEGIPPS</sequence>
<feature type="domain" description="Far11/STRP C-terminal" evidence="3">
    <location>
        <begin position="523"/>
        <end position="1006"/>
    </location>
</feature>
<dbReference type="SMART" id="SM01293">
    <property type="entry name" value="DUF3402"/>
    <property type="match status" value="1"/>
</dbReference>
<dbReference type="InterPro" id="IPR012486">
    <property type="entry name" value="Far11/STRP_N"/>
</dbReference>
<feature type="compositionally biased region" description="Acidic residues" evidence="1">
    <location>
        <begin position="795"/>
        <end position="804"/>
    </location>
</feature>
<dbReference type="Pfam" id="PF07923">
    <property type="entry name" value="N1221"/>
    <property type="match status" value="1"/>
</dbReference>
<feature type="compositionally biased region" description="Polar residues" evidence="1">
    <location>
        <begin position="816"/>
        <end position="836"/>
    </location>
</feature>
<name>J3NH33_GAET3</name>
<reference evidence="6" key="1">
    <citation type="submission" date="2010-07" db="EMBL/GenBank/DDBJ databases">
        <title>The genome sequence of Gaeumannomyces graminis var. tritici strain R3-111a-1.</title>
        <authorList>
            <consortium name="The Broad Institute Genome Sequencing Platform"/>
            <person name="Ma L.-J."/>
            <person name="Dead R."/>
            <person name="Young S."/>
            <person name="Zeng Q."/>
            <person name="Koehrsen M."/>
            <person name="Alvarado L."/>
            <person name="Berlin A."/>
            <person name="Chapman S.B."/>
            <person name="Chen Z."/>
            <person name="Freedman E."/>
            <person name="Gellesch M."/>
            <person name="Goldberg J."/>
            <person name="Griggs A."/>
            <person name="Gujja S."/>
            <person name="Heilman E.R."/>
            <person name="Heiman D."/>
            <person name="Hepburn T."/>
            <person name="Howarth C."/>
            <person name="Jen D."/>
            <person name="Larson L."/>
            <person name="Mehta T."/>
            <person name="Neiman D."/>
            <person name="Pearson M."/>
            <person name="Roberts A."/>
            <person name="Saif S."/>
            <person name="Shea T."/>
            <person name="Shenoy N."/>
            <person name="Sisk P."/>
            <person name="Stolte C."/>
            <person name="Sykes S."/>
            <person name="Walk T."/>
            <person name="White J."/>
            <person name="Yandava C."/>
            <person name="Haas B."/>
            <person name="Nusbaum C."/>
            <person name="Birren B."/>
        </authorList>
    </citation>
    <scope>NUCLEOTIDE SEQUENCE [LARGE SCALE GENOMIC DNA]</scope>
    <source>
        <strain evidence="6">R3-111a-1</strain>
    </source>
</reference>
<dbReference type="InterPro" id="IPR021819">
    <property type="entry name" value="Far11/STRP_C"/>
</dbReference>
<dbReference type="EMBL" id="GL385395">
    <property type="protein sequence ID" value="EJT80576.1"/>
    <property type="molecule type" value="Genomic_DNA"/>
</dbReference>
<gene>
    <name evidence="5" type="primary">20341029</name>
    <name evidence="4" type="ORF">GGTG_00571</name>
</gene>
<dbReference type="GO" id="GO:0005829">
    <property type="term" value="C:cytosol"/>
    <property type="evidence" value="ECO:0007669"/>
    <property type="project" value="TreeGrafter"/>
</dbReference>
<feature type="domain" description="Far11/STRP N-terminal" evidence="2">
    <location>
        <begin position="116"/>
        <end position="416"/>
    </location>
</feature>
<dbReference type="VEuPathDB" id="FungiDB:GGTG_00571"/>
<feature type="region of interest" description="Disordered" evidence="1">
    <location>
        <begin position="425"/>
        <end position="483"/>
    </location>
</feature>
<dbReference type="GO" id="GO:0007010">
    <property type="term" value="P:cytoskeleton organization"/>
    <property type="evidence" value="ECO:0007669"/>
    <property type="project" value="TreeGrafter"/>
</dbReference>
<evidence type="ECO:0000313" key="5">
    <source>
        <dbReference type="EnsemblFungi" id="EJT80576"/>
    </source>
</evidence>